<dbReference type="InterPro" id="IPR057402">
    <property type="entry name" value="AIM3_BBC1_C"/>
</dbReference>
<protein>
    <recommendedName>
        <fullName evidence="4">SH3 domain-containing protein</fullName>
    </recommendedName>
</protein>
<feature type="compositionally biased region" description="Basic and acidic residues" evidence="3">
    <location>
        <begin position="511"/>
        <end position="528"/>
    </location>
</feature>
<feature type="compositionally biased region" description="Acidic residues" evidence="3">
    <location>
        <begin position="90"/>
        <end position="101"/>
    </location>
</feature>
<dbReference type="Pfam" id="PF25459">
    <property type="entry name" value="AIM3_BBC1_C"/>
    <property type="match status" value="1"/>
</dbReference>
<keyword evidence="1 2" id="KW-0728">SH3 domain</keyword>
<feature type="region of interest" description="Disordered" evidence="3">
    <location>
        <begin position="207"/>
        <end position="920"/>
    </location>
</feature>
<name>A0A1X7RSV4_ZYMT9</name>
<feature type="compositionally biased region" description="Basic and acidic residues" evidence="3">
    <location>
        <begin position="282"/>
        <end position="297"/>
    </location>
</feature>
<dbReference type="PROSITE" id="PS50002">
    <property type="entry name" value="SH3"/>
    <property type="match status" value="1"/>
</dbReference>
<feature type="compositionally biased region" description="Basic and acidic residues" evidence="3">
    <location>
        <begin position="718"/>
        <end position="732"/>
    </location>
</feature>
<feature type="compositionally biased region" description="Basic and acidic residues" evidence="3">
    <location>
        <begin position="333"/>
        <end position="347"/>
    </location>
</feature>
<feature type="compositionally biased region" description="Pro residues" evidence="3">
    <location>
        <begin position="662"/>
        <end position="683"/>
    </location>
</feature>
<dbReference type="CDD" id="cd11887">
    <property type="entry name" value="SH3_Bbc1"/>
    <property type="match status" value="1"/>
</dbReference>
<feature type="compositionally biased region" description="Pro residues" evidence="3">
    <location>
        <begin position="744"/>
        <end position="765"/>
    </location>
</feature>
<dbReference type="PANTHER" id="PTHR46026:SF1">
    <property type="entry name" value="RHO-TYPE GUANINE NUCLEOTIDE EXCHANGE FACTOR, ISOFORM F"/>
    <property type="match status" value="1"/>
</dbReference>
<dbReference type="Pfam" id="PF00018">
    <property type="entry name" value="SH3_1"/>
    <property type="match status" value="1"/>
</dbReference>
<evidence type="ECO:0000256" key="2">
    <source>
        <dbReference type="PROSITE-ProRule" id="PRU00192"/>
    </source>
</evidence>
<evidence type="ECO:0000313" key="5">
    <source>
        <dbReference type="EMBL" id="SMQ50320.1"/>
    </source>
</evidence>
<evidence type="ECO:0000256" key="3">
    <source>
        <dbReference type="SAM" id="MobiDB-lite"/>
    </source>
</evidence>
<reference evidence="5 6" key="1">
    <citation type="submission" date="2016-06" db="EMBL/GenBank/DDBJ databases">
        <authorList>
            <person name="Kjaerup R.B."/>
            <person name="Dalgaard T.S."/>
            <person name="Juul-Madsen H.R."/>
        </authorList>
    </citation>
    <scope>NUCLEOTIDE SEQUENCE [LARGE SCALE GENOMIC DNA]</scope>
</reference>
<accession>A0A1X7RSV4</accession>
<dbReference type="Gene3D" id="2.30.30.40">
    <property type="entry name" value="SH3 Domains"/>
    <property type="match status" value="1"/>
</dbReference>
<dbReference type="InterPro" id="IPR035552">
    <property type="entry name" value="Mti1_SH3"/>
</dbReference>
<organism evidence="5 6">
    <name type="scientific">Zymoseptoria tritici (strain ST99CH_3D7)</name>
    <dbReference type="NCBI Taxonomy" id="1276538"/>
    <lineage>
        <taxon>Eukaryota</taxon>
        <taxon>Fungi</taxon>
        <taxon>Dikarya</taxon>
        <taxon>Ascomycota</taxon>
        <taxon>Pezizomycotina</taxon>
        <taxon>Dothideomycetes</taxon>
        <taxon>Dothideomycetidae</taxon>
        <taxon>Mycosphaerellales</taxon>
        <taxon>Mycosphaerellaceae</taxon>
        <taxon>Zymoseptoria</taxon>
    </lineage>
</organism>
<feature type="compositionally biased region" description="Acidic residues" evidence="3">
    <location>
        <begin position="418"/>
        <end position="436"/>
    </location>
</feature>
<feature type="compositionally biased region" description="Pro residues" evidence="3">
    <location>
        <begin position="207"/>
        <end position="216"/>
    </location>
</feature>
<feature type="compositionally biased region" description="Pro residues" evidence="3">
    <location>
        <begin position="582"/>
        <end position="594"/>
    </location>
</feature>
<dbReference type="Proteomes" id="UP000215127">
    <property type="component" value="Chromosome 4"/>
</dbReference>
<evidence type="ECO:0000259" key="4">
    <source>
        <dbReference type="PROSITE" id="PS50002"/>
    </source>
</evidence>
<sequence length="1177" mass="126959">MASLFKVKARYDFEAKEEDDLGFPVGQIIDVTEEVDDSWLEGKYTDPSGATQAGIFPREFVEKYEPPMPARPTRPARTKPEAAPAPEPVAEPEEPASEEDVAPPVAVASKPQPPPREAEEVRSPTSAAQPAPPVESEPPPGPKPVPAEPASAKKPPPPIAAKSNAFRDRIAAFNQPAAAPVAPIIPGGGKPQGNTFIKKPFVAPPPLANSYVPPPKVETIHKPYIREEDPEIKRRREEDHAAAEAAGLTRDPEQQEEGEGAPKPTTLKERIALLQQQQLEQAQRRADGGGEKREKKPPVKKFSQSSEQAEAVGEADELEQVTSREPVVAGRQSMDRQSLDLPRERPRVPSNQLDETPLSPVIAAPEHEPVSENDADQSAAGETTEDDAGTIGPDDSDERHAPLPPSRANTAPKQQADVGDEQDPEEGEEEEDDSMDEETRRRLELRERMAKMSGGMGMAGMFGPPGAMPLPGGTASKKKSTKPRQASAENETTSPPPPPQRVPMPGFSRTESSEAGRKSLERSERGLEEDQPMPPPRKSLTEERAAAPPVPKGSRPSLDASVPPPIRGSGLPTPRATAPDARPVPPPPAAPMSPGPGYQSDDEMSINPQRESMGSPDVLTPGPPTRASTGVAPPVPGSATDNKSYFGNEPQSATSDRRASRAPPPVSESPLTSPRPPPPPPPANSGRSAVPAYTDDSEGRGESEYEGDYDTDIASGVKHKDALKSQHVRDISLDDSTTAENSPVQPPLPPQTSAPRAVPPPPPQLPTRTRQSTDLPRAPPPLPPGSQQSSADQDDDYDPFRYENRRGPPPPAPVAVPVAAPSLPPPVPSRETDEGQDSSADEMYSTTPPRRSVERPPPPPPQERAVPAPPPAQAPPPQPAPPPQRAAPRESLDIRRSDTTGRRSMESRPAEGNGQIAADVPLPSDTQWWTASQPLPPALQPRNGVDILSECEESTTSKRGGITYISKDIYVLYMDYSQTIITARFDSKNPADINLEQRHLAPPPKLRQDQLEGYWQRFGRSIAESASSLGNTRKDSNVGDGTSFVLVSTLIAAHPKALQPVGTRAYGSIIYANLANASTLQYDEIRAGDIVTLRNARFEGTHGAMKHKYKADYGPQHVAIVEEWDGTKRAIKGWEQGRDGKKGGVRSEKFRLGDLKSGEVRVWRVVGRDWVEWETEN</sequence>
<keyword evidence="6" id="KW-1185">Reference proteome</keyword>
<feature type="compositionally biased region" description="Pro residues" evidence="3">
    <location>
        <begin position="855"/>
        <end position="885"/>
    </location>
</feature>
<dbReference type="PANTHER" id="PTHR46026">
    <property type="entry name" value="RHO-TYPE GUANINE NUCLEOTIDE EXCHANGE FACTOR, ISOFORM F"/>
    <property type="match status" value="1"/>
</dbReference>
<feature type="compositionally biased region" description="Low complexity" evidence="3">
    <location>
        <begin position="461"/>
        <end position="475"/>
    </location>
</feature>
<dbReference type="EMBL" id="LT853695">
    <property type="protein sequence ID" value="SMQ50320.1"/>
    <property type="molecule type" value="Genomic_DNA"/>
</dbReference>
<feature type="domain" description="SH3" evidence="4">
    <location>
        <begin position="2"/>
        <end position="66"/>
    </location>
</feature>
<feature type="compositionally biased region" description="Polar residues" evidence="3">
    <location>
        <begin position="639"/>
        <end position="654"/>
    </location>
</feature>
<feature type="compositionally biased region" description="Low complexity" evidence="3">
    <location>
        <begin position="766"/>
        <end position="776"/>
    </location>
</feature>
<feature type="compositionally biased region" description="Low complexity" evidence="3">
    <location>
        <begin position="272"/>
        <end position="281"/>
    </location>
</feature>
<feature type="region of interest" description="Disordered" evidence="3">
    <location>
        <begin position="41"/>
        <end position="168"/>
    </location>
</feature>
<dbReference type="AlphaFoldDB" id="A0A1X7RSV4"/>
<dbReference type="SMART" id="SM00326">
    <property type="entry name" value="SH3"/>
    <property type="match status" value="1"/>
</dbReference>
<proteinExistence type="predicted"/>
<feature type="compositionally biased region" description="Pro residues" evidence="3">
    <location>
        <begin position="130"/>
        <end position="147"/>
    </location>
</feature>
<feature type="compositionally biased region" description="Low complexity" evidence="3">
    <location>
        <begin position="572"/>
        <end position="581"/>
    </location>
</feature>
<feature type="compositionally biased region" description="Basic and acidic residues" evidence="3">
    <location>
        <begin position="437"/>
        <end position="450"/>
    </location>
</feature>
<gene>
    <name evidence="5" type="ORF">ZT3D7_G5473</name>
</gene>
<dbReference type="InterPro" id="IPR001452">
    <property type="entry name" value="SH3_domain"/>
</dbReference>
<dbReference type="InterPro" id="IPR036028">
    <property type="entry name" value="SH3-like_dom_sf"/>
</dbReference>
<dbReference type="STRING" id="1276538.A0A1X7RSV4"/>
<evidence type="ECO:0000256" key="1">
    <source>
        <dbReference type="ARBA" id="ARBA00022443"/>
    </source>
</evidence>
<evidence type="ECO:0000313" key="6">
    <source>
        <dbReference type="Proteomes" id="UP000215127"/>
    </source>
</evidence>
<feature type="compositionally biased region" description="Basic and acidic residues" evidence="3">
    <location>
        <begin position="887"/>
        <end position="909"/>
    </location>
</feature>
<feature type="compositionally biased region" description="Polar residues" evidence="3">
    <location>
        <begin position="734"/>
        <end position="743"/>
    </location>
</feature>
<feature type="compositionally biased region" description="Basic and acidic residues" evidence="3">
    <location>
        <begin position="218"/>
        <end position="242"/>
    </location>
</feature>
<feature type="compositionally biased region" description="Polar residues" evidence="3">
    <location>
        <begin position="483"/>
        <end position="493"/>
    </location>
</feature>
<dbReference type="SUPFAM" id="SSF50044">
    <property type="entry name" value="SH3-domain"/>
    <property type="match status" value="1"/>
</dbReference>